<accession>A0A4U6RDU1</accession>
<dbReference type="Proteomes" id="UP000305095">
    <property type="component" value="Unassembled WGS sequence"/>
</dbReference>
<dbReference type="GO" id="GO:0004519">
    <property type="term" value="F:endonuclease activity"/>
    <property type="evidence" value="ECO:0007669"/>
    <property type="project" value="UniProtKB-KW"/>
</dbReference>
<reference evidence="2 3" key="1">
    <citation type="submission" date="2019-05" db="EMBL/GenBank/DDBJ databases">
        <title>Draft Genome of Bradyrhizobium elkanii strain SEMIA 938, Used in Commercial Inoculants for Lupinus spp. in Brazil.</title>
        <authorList>
            <person name="Hungria M."/>
            <person name="Delamuta J.R.M."/>
            <person name="Ribeiro R.A."/>
            <person name="Nogueira M.A."/>
        </authorList>
    </citation>
    <scope>NUCLEOTIDE SEQUENCE [LARGE SCALE GENOMIC DNA]</scope>
    <source>
        <strain evidence="2 3">Semia 938</strain>
    </source>
</reference>
<dbReference type="RefSeq" id="WP_137483832.1">
    <property type="nucleotide sequence ID" value="NZ_SZZP01000044.1"/>
</dbReference>
<gene>
    <name evidence="2" type="ORF">FDV58_39255</name>
</gene>
<evidence type="ECO:0000313" key="3">
    <source>
        <dbReference type="Proteomes" id="UP000305095"/>
    </source>
</evidence>
<keyword evidence="2" id="KW-0255">Endonuclease</keyword>
<dbReference type="EMBL" id="SZZP01000044">
    <property type="protein sequence ID" value="TKV71658.1"/>
    <property type="molecule type" value="Genomic_DNA"/>
</dbReference>
<keyword evidence="2" id="KW-0378">Hydrolase</keyword>
<comment type="caution">
    <text evidence="2">The sequence shown here is derived from an EMBL/GenBank/DDBJ whole genome shotgun (WGS) entry which is preliminary data.</text>
</comment>
<dbReference type="InterPro" id="IPR029464">
    <property type="entry name" value="HSDR_N"/>
</dbReference>
<proteinExistence type="predicted"/>
<sequence>MGISTKVSARISTQIKKYQKVLEAAKQRDIGEADTVTIITDFLCDALGYDKYKEVSSEHAIRGTYVDRVVTVDNKKRFLIEAKAIGAELKDSHVKQAIDYAANEGVSWVVLSNGAMWRLYNLRFGKPIEKTLVFEIDVLSCDCKDEDIISCFGSLSSEGYSKDSLNELLNQKQTSSKYTVAAVLRTDRMVEAIRKEVRRLSGIRLDADYLVSLLENEIVKRELIDSEEASAAAAYVRKLQKAAEKERVEVAANAAPSAPTPVAAGSPSAV</sequence>
<dbReference type="Pfam" id="PF13588">
    <property type="entry name" value="HSDR_N_2"/>
    <property type="match status" value="1"/>
</dbReference>
<protein>
    <submittedName>
        <fullName evidence="2">Restriction endonuclease subunit R</fullName>
    </submittedName>
</protein>
<organism evidence="2 3">
    <name type="scientific">Bradyrhizobium elkanii</name>
    <dbReference type="NCBI Taxonomy" id="29448"/>
    <lineage>
        <taxon>Bacteria</taxon>
        <taxon>Pseudomonadati</taxon>
        <taxon>Pseudomonadota</taxon>
        <taxon>Alphaproteobacteria</taxon>
        <taxon>Hyphomicrobiales</taxon>
        <taxon>Nitrobacteraceae</taxon>
        <taxon>Bradyrhizobium</taxon>
    </lineage>
</organism>
<evidence type="ECO:0000259" key="1">
    <source>
        <dbReference type="Pfam" id="PF13588"/>
    </source>
</evidence>
<dbReference type="AlphaFoldDB" id="A0A4U6RDU1"/>
<evidence type="ECO:0000313" key="2">
    <source>
        <dbReference type="EMBL" id="TKV71658.1"/>
    </source>
</evidence>
<keyword evidence="2" id="KW-0540">Nuclease</keyword>
<feature type="domain" description="Type I restriction enzyme R protein N-terminal" evidence="1">
    <location>
        <begin position="42"/>
        <end position="122"/>
    </location>
</feature>
<name>A0A4U6RDU1_BRAEL</name>